<reference evidence="2 3" key="1">
    <citation type="submission" date="2024-07" db="EMBL/GenBank/DDBJ databases">
        <title>Section-level genome sequencing and comparative genomics of Aspergillus sections Usti and Cavernicolus.</title>
        <authorList>
            <consortium name="Lawrence Berkeley National Laboratory"/>
            <person name="Nybo J.L."/>
            <person name="Vesth T.C."/>
            <person name="Theobald S."/>
            <person name="Frisvad J.C."/>
            <person name="Larsen T.O."/>
            <person name="Kjaerboelling I."/>
            <person name="Rothschild-Mancinelli K."/>
            <person name="Lyhne E.K."/>
            <person name="Kogle M.E."/>
            <person name="Barry K."/>
            <person name="Clum A."/>
            <person name="Na H."/>
            <person name="Ledsgaard L."/>
            <person name="Lin J."/>
            <person name="Lipzen A."/>
            <person name="Kuo A."/>
            <person name="Riley R."/>
            <person name="Mondo S."/>
            <person name="Labutti K."/>
            <person name="Haridas S."/>
            <person name="Pangalinan J."/>
            <person name="Salamov A.A."/>
            <person name="Simmons B.A."/>
            <person name="Magnuson J.K."/>
            <person name="Chen J."/>
            <person name="Drula E."/>
            <person name="Henrissat B."/>
            <person name="Wiebenga A."/>
            <person name="Lubbers R.J."/>
            <person name="Gomes A.C."/>
            <person name="Macurrencykelacurrency M.R."/>
            <person name="Stajich J."/>
            <person name="Grigoriev I.V."/>
            <person name="Mortensen U.H."/>
            <person name="De Vries R.P."/>
            <person name="Baker S.E."/>
            <person name="Andersen M.R."/>
        </authorList>
    </citation>
    <scope>NUCLEOTIDE SEQUENCE [LARGE SCALE GENOMIC DNA]</scope>
    <source>
        <strain evidence="2 3">CBS 449.75</strain>
    </source>
</reference>
<gene>
    <name evidence="2" type="ORF">BJX67DRAFT_355976</name>
</gene>
<sequence length="166" mass="18836">MPLYEIHASTPLTKAQRDELAQTITQIHTRKFVTPSLFVNIRFLDTSAEHNYIGGKPRATNRIVAYVRSGGPRTSEDFEDLALQVQGAWDRIVVRAERCKETELNRVFVMGAIAAGVENGVLLPRAGGDVDWLRENLPRFEERARRGDRDFIDLVEEMRDRVDLAG</sequence>
<keyword evidence="3" id="KW-1185">Reference proteome</keyword>
<name>A0ABR4LNU7_9EURO</name>
<dbReference type="Pfam" id="PF14832">
    <property type="entry name" value="Tautomerase_3"/>
    <property type="match status" value="1"/>
</dbReference>
<dbReference type="RefSeq" id="XP_070885188.1">
    <property type="nucleotide sequence ID" value="XM_071029358.1"/>
</dbReference>
<organism evidence="2 3">
    <name type="scientific">Aspergillus lucknowensis</name>
    <dbReference type="NCBI Taxonomy" id="176173"/>
    <lineage>
        <taxon>Eukaryota</taxon>
        <taxon>Fungi</taxon>
        <taxon>Dikarya</taxon>
        <taxon>Ascomycota</taxon>
        <taxon>Pezizomycotina</taxon>
        <taxon>Eurotiomycetes</taxon>
        <taxon>Eurotiomycetidae</taxon>
        <taxon>Eurotiales</taxon>
        <taxon>Aspergillaceae</taxon>
        <taxon>Aspergillus</taxon>
        <taxon>Aspergillus subgen. Nidulantes</taxon>
    </lineage>
</organism>
<proteinExistence type="predicted"/>
<accession>A0ABR4LNU7</accession>
<comment type="caution">
    <text evidence="2">The sequence shown here is derived from an EMBL/GenBank/DDBJ whole genome shotgun (WGS) entry which is preliminary data.</text>
</comment>
<dbReference type="InterPro" id="IPR028116">
    <property type="entry name" value="Cis-CaaD-like"/>
</dbReference>
<dbReference type="GeneID" id="98144430"/>
<evidence type="ECO:0000313" key="3">
    <source>
        <dbReference type="Proteomes" id="UP001610432"/>
    </source>
</evidence>
<feature type="domain" description="Tautomerase cis-CaaD-like" evidence="1">
    <location>
        <begin position="1"/>
        <end position="136"/>
    </location>
</feature>
<dbReference type="Gene3D" id="3.30.429.10">
    <property type="entry name" value="Macrophage Migration Inhibitory Factor"/>
    <property type="match status" value="1"/>
</dbReference>
<evidence type="ECO:0000313" key="2">
    <source>
        <dbReference type="EMBL" id="KAL2866209.1"/>
    </source>
</evidence>
<dbReference type="Proteomes" id="UP001610432">
    <property type="component" value="Unassembled WGS sequence"/>
</dbReference>
<dbReference type="InterPro" id="IPR014347">
    <property type="entry name" value="Tautomerase/MIF_sf"/>
</dbReference>
<dbReference type="SUPFAM" id="SSF55331">
    <property type="entry name" value="Tautomerase/MIF"/>
    <property type="match status" value="1"/>
</dbReference>
<dbReference type="EMBL" id="JBFXLQ010000026">
    <property type="protein sequence ID" value="KAL2866209.1"/>
    <property type="molecule type" value="Genomic_DNA"/>
</dbReference>
<protein>
    <recommendedName>
        <fullName evidence="1">Tautomerase cis-CaaD-like domain-containing protein</fullName>
    </recommendedName>
</protein>
<evidence type="ECO:0000259" key="1">
    <source>
        <dbReference type="Pfam" id="PF14832"/>
    </source>
</evidence>